<evidence type="ECO:0000256" key="1">
    <source>
        <dbReference type="SAM" id="MobiDB-lite"/>
    </source>
</evidence>
<accession>A0A0D0UU02</accession>
<reference evidence="2 3" key="1">
    <citation type="submission" date="2015-01" db="EMBL/GenBank/DDBJ databases">
        <title>The Genome Sequence of Cryptococcus gattii Ram5.</title>
        <authorList>
            <consortium name="The Broad Institute Genomics Platform"/>
            <person name="Cuomo C."/>
            <person name="Litvintseva A."/>
            <person name="Chen Y."/>
            <person name="Heitman J."/>
            <person name="Sun S."/>
            <person name="Springer D."/>
            <person name="Dromer F."/>
            <person name="Young S."/>
            <person name="Zeng Q."/>
            <person name="Gargeya S."/>
            <person name="Abouelleil A."/>
            <person name="Alvarado L."/>
            <person name="Chapman S.B."/>
            <person name="Gainer-Dewar J."/>
            <person name="Goldberg J."/>
            <person name="Griggs A."/>
            <person name="Gujja S."/>
            <person name="Hansen M."/>
            <person name="Howarth C."/>
            <person name="Imamovic A."/>
            <person name="Larimer J."/>
            <person name="Murphy C."/>
            <person name="Naylor J."/>
            <person name="Pearson M."/>
            <person name="Priest M."/>
            <person name="Roberts A."/>
            <person name="Saif S."/>
            <person name="Shea T."/>
            <person name="Sykes S."/>
            <person name="Wortman J."/>
            <person name="Nusbaum C."/>
            <person name="Birren B."/>
        </authorList>
    </citation>
    <scope>NUCLEOTIDE SEQUENCE [LARGE SCALE GENOMIC DNA]</scope>
    <source>
        <strain evidence="2 3">Ram5</strain>
    </source>
</reference>
<feature type="region of interest" description="Disordered" evidence="1">
    <location>
        <begin position="161"/>
        <end position="234"/>
    </location>
</feature>
<feature type="compositionally biased region" description="Basic and acidic residues" evidence="1">
    <location>
        <begin position="329"/>
        <end position="346"/>
    </location>
</feature>
<feature type="region of interest" description="Disordered" evidence="1">
    <location>
        <begin position="271"/>
        <end position="291"/>
    </location>
</feature>
<feature type="region of interest" description="Disordered" evidence="1">
    <location>
        <begin position="317"/>
        <end position="354"/>
    </location>
</feature>
<dbReference type="EMBL" id="KN847909">
    <property type="protein sequence ID" value="KIR38696.1"/>
    <property type="molecule type" value="Genomic_DNA"/>
</dbReference>
<feature type="region of interest" description="Disordered" evidence="1">
    <location>
        <begin position="1"/>
        <end position="62"/>
    </location>
</feature>
<sequence>MVDLGAPIGSHHQSNIPASEQTGFNSGVGGEHASAGIPKGTPIADQFMGGHSSGATRATGTTAGVESKLDNALDHYSTSGLADTTGTGHHSSGLRSGAATGAATGAGAGVGAGAGTLVFSGQAVSGQYSGGGTKDALTGQTGHTTGAGVGYYGENLPIPAGAGTHPSAAHHSSTTGSATRAEKDAVGGAYVGGPAQDALTGKSGATTVGEGVGPYGENLPHPGTTTGTGVGPSGGAGGHYGKGAAAAAGAGVGAVGGAGLAGTTGQHGSALGAGEGGISGTPLGPGVGDGSTGAGITTGVAGVGSGAGAAGAGSELGAGGAGAGKHGRAQPDENRGAPLSDPKELDTGGPHSLVYQESTGKYVHRHELEGELGSAEAAVKNASERRV</sequence>
<gene>
    <name evidence="2" type="ORF">I313_05334</name>
</gene>
<dbReference type="AlphaFoldDB" id="A0A0D0UU02"/>
<name>A0A0D0UU02_9TREE</name>
<evidence type="ECO:0000313" key="2">
    <source>
        <dbReference type="EMBL" id="KIR38696.1"/>
    </source>
</evidence>
<protein>
    <submittedName>
        <fullName evidence="2">Unplaced genomic scaffold supercont1.14, whole genome shotgun sequence</fullName>
    </submittedName>
</protein>
<keyword evidence="3" id="KW-1185">Reference proteome</keyword>
<organism evidence="2 3">
    <name type="scientific">Cryptococcus deuterogattii Ram5</name>
    <dbReference type="NCBI Taxonomy" id="1296110"/>
    <lineage>
        <taxon>Eukaryota</taxon>
        <taxon>Fungi</taxon>
        <taxon>Dikarya</taxon>
        <taxon>Basidiomycota</taxon>
        <taxon>Agaricomycotina</taxon>
        <taxon>Tremellomycetes</taxon>
        <taxon>Tremellales</taxon>
        <taxon>Cryptococcaceae</taxon>
        <taxon>Cryptococcus</taxon>
        <taxon>Cryptococcus gattii species complex</taxon>
    </lineage>
</organism>
<dbReference type="OrthoDB" id="2576413at2759"/>
<feature type="compositionally biased region" description="Low complexity" evidence="1">
    <location>
        <begin position="49"/>
        <end position="62"/>
    </location>
</feature>
<dbReference type="Proteomes" id="UP000053392">
    <property type="component" value="Unassembled WGS sequence"/>
</dbReference>
<proteinExistence type="predicted"/>
<feature type="compositionally biased region" description="Low complexity" evidence="1">
    <location>
        <begin position="161"/>
        <end position="179"/>
    </location>
</feature>
<dbReference type="HOGENOM" id="CLU_644081_0_0_1"/>
<evidence type="ECO:0000313" key="3">
    <source>
        <dbReference type="Proteomes" id="UP000053392"/>
    </source>
</evidence>
<feature type="compositionally biased region" description="Polar residues" evidence="1">
    <location>
        <begin position="11"/>
        <end position="25"/>
    </location>
</feature>